<feature type="region of interest" description="Disordered" evidence="1">
    <location>
        <begin position="69"/>
        <end position="93"/>
    </location>
</feature>
<protein>
    <submittedName>
        <fullName evidence="3">SUMF1/EgtB/PvdO family nonheme iron enzyme</fullName>
    </submittedName>
</protein>
<feature type="region of interest" description="Disordered" evidence="1">
    <location>
        <begin position="325"/>
        <end position="361"/>
    </location>
</feature>
<reference evidence="4" key="1">
    <citation type="journal article" date="2019" name="Int. J. Syst. Evol. Microbiol.">
        <title>The Global Catalogue of Microorganisms (GCM) 10K type strain sequencing project: providing services to taxonomists for standard genome sequencing and annotation.</title>
        <authorList>
            <consortium name="The Broad Institute Genomics Platform"/>
            <consortium name="The Broad Institute Genome Sequencing Center for Infectious Disease"/>
            <person name="Wu L."/>
            <person name="Ma J."/>
        </authorList>
    </citation>
    <scope>NUCLEOTIDE SEQUENCE [LARGE SCALE GENOMIC DNA]</scope>
    <source>
        <strain evidence="4">KCTC 19812</strain>
    </source>
</reference>
<dbReference type="RefSeq" id="WP_380802412.1">
    <property type="nucleotide sequence ID" value="NZ_JBHUIV010000016.1"/>
</dbReference>
<dbReference type="PANTHER" id="PTHR23150">
    <property type="entry name" value="SULFATASE MODIFYING FACTOR 1, 2"/>
    <property type="match status" value="1"/>
</dbReference>
<comment type="caution">
    <text evidence="3">The sequence shown here is derived from an EMBL/GenBank/DDBJ whole genome shotgun (WGS) entry which is preliminary data.</text>
</comment>
<evidence type="ECO:0000313" key="3">
    <source>
        <dbReference type="EMBL" id="MFD2202052.1"/>
    </source>
</evidence>
<keyword evidence="4" id="KW-1185">Reference proteome</keyword>
<dbReference type="InterPro" id="IPR051043">
    <property type="entry name" value="Sulfatase_Mod_Factor_Kinase"/>
</dbReference>
<organism evidence="3 4">
    <name type="scientific">Shivajiella indica</name>
    <dbReference type="NCBI Taxonomy" id="872115"/>
    <lineage>
        <taxon>Bacteria</taxon>
        <taxon>Pseudomonadati</taxon>
        <taxon>Bacteroidota</taxon>
        <taxon>Cytophagia</taxon>
        <taxon>Cytophagales</taxon>
        <taxon>Cyclobacteriaceae</taxon>
        <taxon>Shivajiella</taxon>
    </lineage>
</organism>
<dbReference type="SUPFAM" id="SSF56436">
    <property type="entry name" value="C-type lectin-like"/>
    <property type="match status" value="1"/>
</dbReference>
<gene>
    <name evidence="3" type="ORF">ACFSKV_10765</name>
</gene>
<dbReference type="Pfam" id="PF03781">
    <property type="entry name" value="FGE-sulfatase"/>
    <property type="match status" value="1"/>
</dbReference>
<accession>A0ABW5B7E3</accession>
<dbReference type="InterPro" id="IPR016187">
    <property type="entry name" value="CTDL_fold"/>
</dbReference>
<sequence>MTEQKALELLDLEPGASSSEIRRAYQEIYNELQIRLTNAPTEHQKELNRKRLTAVEEAYLFLGGESEEDLSELPSLGPVETTSEEKIQASKPQPMSQAAALELLGLSKPFYRGKLVDAYKGKKEDFEKGLKSAPNDVLKQAFQHSLDQLEQSFSILEPLAESPAPVPPRPEAPKPQPEKKKTSPLLWAIPAVLLLAAGLWLFLPQGEKTDEISQVLTDEFIKVKSQADLLVEKQDWSHALEKYKEAYALMADTEVSDSIASIGQRLEAIALDAKAHEQAESEAKDWAAAQKANSTAGYLDFIKKYPSGTYTAQARQKIQELGAELKNQSPASSPPNRDTQASKTTDTPISNPSASTSSDTRTVRGMKLIKIPGTNYYMGETEVTREQFEAFVNATGYNTTSEIVGSSYVLTESNWKELNGVTWRNNVSGGGSQPPNHPVIHLSWHDAVAYCNWAGVRLPTEQEWEYAAKGGENYEYSGSNDSNEVAWHHGNSGNTTQAVKGKKPNGYGLYDMSGSVLEWTSTIEGSKRILRGGCWNYDFDNCTVAYRTSRSPDSNFNTTNGFRVVQDL</sequence>
<name>A0ABW5B7E3_9BACT</name>
<evidence type="ECO:0000313" key="4">
    <source>
        <dbReference type="Proteomes" id="UP001597414"/>
    </source>
</evidence>
<feature type="domain" description="Sulfatase-modifying factor enzyme-like" evidence="2">
    <location>
        <begin position="374"/>
        <end position="565"/>
    </location>
</feature>
<evidence type="ECO:0000256" key="1">
    <source>
        <dbReference type="SAM" id="MobiDB-lite"/>
    </source>
</evidence>
<dbReference type="InterPro" id="IPR042095">
    <property type="entry name" value="SUMF_sf"/>
</dbReference>
<dbReference type="PANTHER" id="PTHR23150:SF19">
    <property type="entry name" value="FORMYLGLYCINE-GENERATING ENZYME"/>
    <property type="match status" value="1"/>
</dbReference>
<evidence type="ECO:0000259" key="2">
    <source>
        <dbReference type="Pfam" id="PF03781"/>
    </source>
</evidence>
<feature type="compositionally biased region" description="Pro residues" evidence="1">
    <location>
        <begin position="164"/>
        <end position="175"/>
    </location>
</feature>
<dbReference type="Gene3D" id="3.90.1580.10">
    <property type="entry name" value="paralog of FGE (formylglycine-generating enzyme)"/>
    <property type="match status" value="1"/>
</dbReference>
<dbReference type="InterPro" id="IPR005532">
    <property type="entry name" value="SUMF_dom"/>
</dbReference>
<feature type="region of interest" description="Disordered" evidence="1">
    <location>
        <begin position="160"/>
        <end position="181"/>
    </location>
</feature>
<dbReference type="Proteomes" id="UP001597414">
    <property type="component" value="Unassembled WGS sequence"/>
</dbReference>
<proteinExistence type="predicted"/>
<feature type="compositionally biased region" description="Polar residues" evidence="1">
    <location>
        <begin position="326"/>
        <end position="360"/>
    </location>
</feature>
<dbReference type="EMBL" id="JBHUIV010000016">
    <property type="protein sequence ID" value="MFD2202052.1"/>
    <property type="molecule type" value="Genomic_DNA"/>
</dbReference>